<dbReference type="Pfam" id="PF11197">
    <property type="entry name" value="DUF2835"/>
    <property type="match status" value="1"/>
</dbReference>
<evidence type="ECO:0000313" key="2">
    <source>
        <dbReference type="Proteomes" id="UP000182769"/>
    </source>
</evidence>
<dbReference type="RefSeq" id="WP_055461191.1">
    <property type="nucleotide sequence ID" value="NZ_CYHG01000001.1"/>
</dbReference>
<keyword evidence="2" id="KW-1185">Reference proteome</keyword>
<accession>A0A0K6IGH6</accession>
<dbReference type="OrthoDB" id="5600793at2"/>
<name>A0A0K6IGH6_9GAMM</name>
<proteinExistence type="predicted"/>
<dbReference type="InterPro" id="IPR021363">
    <property type="entry name" value="DUF2835"/>
</dbReference>
<dbReference type="EMBL" id="CYHG01000001">
    <property type="protein sequence ID" value="CUB02204.1"/>
    <property type="molecule type" value="Genomic_DNA"/>
</dbReference>
<dbReference type="STRING" id="1137284.GCA_001418205_00033"/>
<evidence type="ECO:0008006" key="3">
    <source>
        <dbReference type="Google" id="ProtNLM"/>
    </source>
</evidence>
<dbReference type="AlphaFoldDB" id="A0A0K6IGH6"/>
<reference evidence="2" key="1">
    <citation type="submission" date="2015-08" db="EMBL/GenBank/DDBJ databases">
        <authorList>
            <person name="Varghese N."/>
        </authorList>
    </citation>
    <scope>NUCLEOTIDE SEQUENCE [LARGE SCALE GENOMIC DNA]</scope>
    <source>
        <strain evidence="2">JCM 18476</strain>
    </source>
</reference>
<sequence>MAKVTIDVSLPAYKYKEMYLGSVKNLVARSRDGRMIQLPLSIFQRFVTHKGVYGAFEIEFDDNKKLVKIDKIL</sequence>
<organism evidence="1 2">
    <name type="scientific">Marinomonas fungiae</name>
    <dbReference type="NCBI Taxonomy" id="1137284"/>
    <lineage>
        <taxon>Bacteria</taxon>
        <taxon>Pseudomonadati</taxon>
        <taxon>Pseudomonadota</taxon>
        <taxon>Gammaproteobacteria</taxon>
        <taxon>Oceanospirillales</taxon>
        <taxon>Oceanospirillaceae</taxon>
        <taxon>Marinomonas</taxon>
    </lineage>
</organism>
<evidence type="ECO:0000313" key="1">
    <source>
        <dbReference type="EMBL" id="CUB02204.1"/>
    </source>
</evidence>
<dbReference type="Proteomes" id="UP000182769">
    <property type="component" value="Unassembled WGS sequence"/>
</dbReference>
<protein>
    <recommendedName>
        <fullName evidence="3">DUF2835 domain-containing protein</fullName>
    </recommendedName>
</protein>
<gene>
    <name evidence="1" type="ORF">Ga0061065_10134</name>
</gene>